<dbReference type="KEGG" id="bsa:Bacsa_2369"/>
<gene>
    <name evidence="1" type="ordered locus">Bacsa_2369</name>
</gene>
<proteinExistence type="predicted"/>
<evidence type="ECO:0000313" key="2">
    <source>
        <dbReference type="Proteomes" id="UP000007486"/>
    </source>
</evidence>
<sequence length="140" mass="16545">MMHSFLLPAKGLEQFPYLHAMPQYNYMHRASQLSAPFVSHAIFRAYPCSTTCFRIIVLYIFNYISSHKIADINPLFHNSLRIFRLRNRHRFAPFCYKTLNRKLHIIHYQHIKEAGSVIGANTDQRGFEKKSRLLELFITT</sequence>
<protein>
    <submittedName>
        <fullName evidence="1">Uncharacterized protein</fullName>
    </submittedName>
</protein>
<dbReference type="Proteomes" id="UP000007486">
    <property type="component" value="Chromosome"/>
</dbReference>
<keyword evidence="2" id="KW-1185">Reference proteome</keyword>
<accession>F0R790</accession>
<dbReference type="AlphaFoldDB" id="F0R790"/>
<reference evidence="1 2" key="1">
    <citation type="journal article" date="2011" name="Stand. Genomic Sci.">
        <title>Complete genome sequence of Bacteroides salanitronis type strain (BL78).</title>
        <authorList>
            <person name="Gronow S."/>
            <person name="Held B."/>
            <person name="Lucas S."/>
            <person name="Lapidus A."/>
            <person name="Del Rio T.G."/>
            <person name="Nolan M."/>
            <person name="Tice H."/>
            <person name="Deshpande S."/>
            <person name="Cheng J.F."/>
            <person name="Pitluck S."/>
            <person name="Liolios K."/>
            <person name="Pagani I."/>
            <person name="Ivanova N."/>
            <person name="Mavromatis K."/>
            <person name="Pati A."/>
            <person name="Tapia R."/>
            <person name="Han C."/>
            <person name="Goodwin L."/>
            <person name="Chen A."/>
            <person name="Palaniappan K."/>
            <person name="Land M."/>
            <person name="Hauser L."/>
            <person name="Chang Y.J."/>
            <person name="Jeffries C.D."/>
            <person name="Brambilla E.M."/>
            <person name="Rohde M."/>
            <person name="Goker M."/>
            <person name="Detter J.C."/>
            <person name="Woyke T."/>
            <person name="Bristow J."/>
            <person name="Markowitz V."/>
            <person name="Hugenholtz P."/>
            <person name="Kyrpides N.C."/>
            <person name="Klenk H.P."/>
            <person name="Eisen J.A."/>
        </authorList>
    </citation>
    <scope>NUCLEOTIDE SEQUENCE [LARGE SCALE GENOMIC DNA]</scope>
    <source>
        <strain evidence="1 2">DSM 18170</strain>
    </source>
</reference>
<evidence type="ECO:0000313" key="1">
    <source>
        <dbReference type="EMBL" id="ADY36917.1"/>
    </source>
</evidence>
<name>F0R790_PHOSB</name>
<dbReference type="STRING" id="667015.Bacsa_2369"/>
<dbReference type="EMBL" id="CP002530">
    <property type="protein sequence ID" value="ADY36917.1"/>
    <property type="molecule type" value="Genomic_DNA"/>
</dbReference>
<organism evidence="1 2">
    <name type="scientific">Phocaeicola salanitronis (strain DSM 18170 / JCM 13657 / CCUG 60908 / BL78)</name>
    <name type="common">Bacteroides salanitronis</name>
    <dbReference type="NCBI Taxonomy" id="667015"/>
    <lineage>
        <taxon>Bacteria</taxon>
        <taxon>Pseudomonadati</taxon>
        <taxon>Bacteroidota</taxon>
        <taxon>Bacteroidia</taxon>
        <taxon>Bacteroidales</taxon>
        <taxon>Bacteroidaceae</taxon>
        <taxon>Phocaeicola</taxon>
    </lineage>
</organism>
<dbReference type="HOGENOM" id="CLU_1831140_0_0_10"/>